<evidence type="ECO:0000313" key="7">
    <source>
        <dbReference type="Proteomes" id="UP001162131"/>
    </source>
</evidence>
<dbReference type="InterPro" id="IPR036612">
    <property type="entry name" value="KH_dom_type_1_sf"/>
</dbReference>
<protein>
    <recommendedName>
        <fullName evidence="5">K Homology domain-containing protein</fullName>
    </recommendedName>
</protein>
<gene>
    <name evidence="6" type="ORF">BSTOLATCC_MIC58246</name>
</gene>
<comment type="caution">
    <text evidence="6">The sequence shown here is derived from an EMBL/GenBank/DDBJ whole genome shotgun (WGS) entry which is preliminary data.</text>
</comment>
<evidence type="ECO:0000256" key="1">
    <source>
        <dbReference type="ARBA" id="ARBA00004604"/>
    </source>
</evidence>
<dbReference type="InterPro" id="IPR055211">
    <property type="entry name" value="KH_PNO1_2nd"/>
</dbReference>
<dbReference type="InterPro" id="IPR004087">
    <property type="entry name" value="KH_dom"/>
</dbReference>
<reference evidence="6" key="1">
    <citation type="submission" date="2021-09" db="EMBL/GenBank/DDBJ databases">
        <authorList>
            <consortium name="AG Swart"/>
            <person name="Singh M."/>
            <person name="Singh A."/>
            <person name="Seah K."/>
            <person name="Emmerich C."/>
        </authorList>
    </citation>
    <scope>NUCLEOTIDE SEQUENCE</scope>
    <source>
        <strain evidence="6">ATCC30299</strain>
    </source>
</reference>
<keyword evidence="3" id="KW-0694">RNA-binding</keyword>
<dbReference type="SMART" id="SM00322">
    <property type="entry name" value="KH"/>
    <property type="match status" value="1"/>
</dbReference>
<dbReference type="Gene3D" id="3.30.1370.10">
    <property type="entry name" value="K Homology domain, type 1"/>
    <property type="match status" value="1"/>
</dbReference>
<comment type="subcellular location">
    <subcellularLocation>
        <location evidence="1">Nucleus</location>
        <location evidence="1">Nucleolus</location>
    </subcellularLocation>
</comment>
<evidence type="ECO:0000256" key="3">
    <source>
        <dbReference type="ARBA" id="ARBA00022884"/>
    </source>
</evidence>
<dbReference type="PANTHER" id="PTHR12826">
    <property type="entry name" value="RIBONUCLEASE Y"/>
    <property type="match status" value="1"/>
</dbReference>
<evidence type="ECO:0000259" key="5">
    <source>
        <dbReference type="SMART" id="SM00322"/>
    </source>
</evidence>
<evidence type="ECO:0000256" key="2">
    <source>
        <dbReference type="ARBA" id="ARBA00007515"/>
    </source>
</evidence>
<dbReference type="CDD" id="cd22391">
    <property type="entry name" value="KH-I_PNO1_rpt1"/>
    <property type="match status" value="1"/>
</dbReference>
<keyword evidence="4" id="KW-0539">Nucleus</keyword>
<dbReference type="GO" id="GO:0005730">
    <property type="term" value="C:nucleolus"/>
    <property type="evidence" value="ECO:0007669"/>
    <property type="project" value="UniProtKB-SubCell"/>
</dbReference>
<evidence type="ECO:0000256" key="4">
    <source>
        <dbReference type="ARBA" id="ARBA00023242"/>
    </source>
</evidence>
<dbReference type="PANTHER" id="PTHR12826:SF13">
    <property type="entry name" value="RNA-BINDING PROTEIN PNO1"/>
    <property type="match status" value="1"/>
</dbReference>
<evidence type="ECO:0000313" key="6">
    <source>
        <dbReference type="EMBL" id="CAG9333434.1"/>
    </source>
</evidence>
<keyword evidence="7" id="KW-1185">Reference proteome</keyword>
<proteinExistence type="inferred from homology"/>
<dbReference type="FunFam" id="3.30.1370.10:FF:000009">
    <property type="entry name" value="RNA-binding protein PNO1"/>
    <property type="match status" value="1"/>
</dbReference>
<accession>A0AAU9K6W3</accession>
<dbReference type="AlphaFoldDB" id="A0AAU9K6W3"/>
<dbReference type="Proteomes" id="UP001162131">
    <property type="component" value="Unassembled WGS sequence"/>
</dbReference>
<name>A0AAU9K6W3_9CILI</name>
<comment type="similarity">
    <text evidence="2">Belongs to the PNO1 family.</text>
</comment>
<feature type="domain" description="K Homology" evidence="5">
    <location>
        <begin position="104"/>
        <end position="177"/>
    </location>
</feature>
<dbReference type="Pfam" id="PF22891">
    <property type="entry name" value="KH_PNO1_2nd"/>
    <property type="match status" value="1"/>
</dbReference>
<dbReference type="GO" id="GO:0003723">
    <property type="term" value="F:RNA binding"/>
    <property type="evidence" value="ECO:0007669"/>
    <property type="project" value="UniProtKB-KW"/>
</dbReference>
<organism evidence="6 7">
    <name type="scientific">Blepharisma stoltei</name>
    <dbReference type="NCBI Taxonomy" id="1481888"/>
    <lineage>
        <taxon>Eukaryota</taxon>
        <taxon>Sar</taxon>
        <taxon>Alveolata</taxon>
        <taxon>Ciliophora</taxon>
        <taxon>Postciliodesmatophora</taxon>
        <taxon>Heterotrichea</taxon>
        <taxon>Heterotrichida</taxon>
        <taxon>Blepharismidae</taxon>
        <taxon>Blepharisma</taxon>
    </lineage>
</organism>
<dbReference type="EMBL" id="CAJZBQ010000056">
    <property type="protein sequence ID" value="CAG9333434.1"/>
    <property type="molecule type" value="Genomic_DNA"/>
</dbReference>
<dbReference type="SUPFAM" id="SSF54791">
    <property type="entry name" value="Eukaryotic type KH-domain (KH-domain type I)"/>
    <property type="match status" value="1"/>
</dbReference>
<sequence length="198" mass="22773">MEIEEPIFPKLQEGEQKLSKEFRKIPVPPHRLTPLRENWEDIVAPIVEHMKLQIRMNTRLKRVELRNSPQTEDKSAIQKGYEFVRAFMCGFEVPDALALLRLEDIYLETFEIKDVKTLQGDNLSRCIGRLAGEKGRTKNAIENSTRTRIILADTKIHIMGSYSNIKQARAAICNLILGKTPGKVYSQLRAVSKRLSER</sequence>
<dbReference type="InterPro" id="IPR055212">
    <property type="entry name" value="KH-I_PNO1_first"/>
</dbReference>
<dbReference type="CDD" id="cd22392">
    <property type="entry name" value="KH-I_PNO1_rpt2"/>
    <property type="match status" value="1"/>
</dbReference>